<proteinExistence type="predicted"/>
<evidence type="ECO:0000313" key="1">
    <source>
        <dbReference type="EMBL" id="EMM93658.1"/>
    </source>
</evidence>
<gene>
    <name evidence="1" type="ORF">LEP1GSC158_4656</name>
</gene>
<dbReference type="Proteomes" id="UP000012089">
    <property type="component" value="Unassembled WGS sequence"/>
</dbReference>
<accession>M6H8K9</accession>
<reference evidence="1 2" key="1">
    <citation type="submission" date="2013-01" db="EMBL/GenBank/DDBJ databases">
        <authorList>
            <person name="Harkins D.M."/>
            <person name="Durkin A.S."/>
            <person name="Brinkac L.M."/>
            <person name="Haft D.H."/>
            <person name="Selengut J.D."/>
            <person name="Sanka R."/>
            <person name="DePew J."/>
            <person name="Purushe J."/>
            <person name="Tulsiani S.M."/>
            <person name="Graham G.C."/>
            <person name="Burns M.-A."/>
            <person name="Dohnt M.F."/>
            <person name="Smythe L.D."/>
            <person name="McKay D.B."/>
            <person name="Craig S.B."/>
            <person name="Vinetz J.M."/>
            <person name="Sutton G.G."/>
            <person name="Nierman W.C."/>
            <person name="Fouts D.E."/>
        </authorList>
    </citation>
    <scope>NUCLEOTIDE SEQUENCE [LARGE SCALE GENOMIC DNA]</scope>
    <source>
        <strain evidence="1 2">LT2156</strain>
    </source>
</reference>
<protein>
    <submittedName>
        <fullName evidence="1">Uncharacterized protein</fullName>
    </submittedName>
</protein>
<dbReference type="Gene3D" id="3.40.50.300">
    <property type="entry name" value="P-loop containing nucleotide triphosphate hydrolases"/>
    <property type="match status" value="1"/>
</dbReference>
<dbReference type="EMBL" id="AFMF02000038">
    <property type="protein sequence ID" value="EMM93658.1"/>
    <property type="molecule type" value="Genomic_DNA"/>
</dbReference>
<evidence type="ECO:0000313" key="2">
    <source>
        <dbReference type="Proteomes" id="UP000012089"/>
    </source>
</evidence>
<dbReference type="AlphaFoldDB" id="M6H8K9"/>
<dbReference type="InterPro" id="IPR027417">
    <property type="entry name" value="P-loop_NTPase"/>
</dbReference>
<comment type="caution">
    <text evidence="1">The sequence shown here is derived from an EMBL/GenBank/DDBJ whole genome shotgun (WGS) entry which is preliminary data.</text>
</comment>
<organism evidence="1 2">
    <name type="scientific">Leptospira interrogans serovar Zanoni str. LT2156</name>
    <dbReference type="NCBI Taxonomy" id="1001601"/>
    <lineage>
        <taxon>Bacteria</taxon>
        <taxon>Pseudomonadati</taxon>
        <taxon>Spirochaetota</taxon>
        <taxon>Spirochaetia</taxon>
        <taxon>Leptospirales</taxon>
        <taxon>Leptospiraceae</taxon>
        <taxon>Leptospira</taxon>
    </lineage>
</organism>
<sequence>MFLKHLTIQNFRNHEELSLDFDSRLIFLLEIMEKVKLIF</sequence>
<name>M6H8K9_LEPIR</name>